<feature type="region of interest" description="Disordered" evidence="6">
    <location>
        <begin position="434"/>
        <end position="454"/>
    </location>
</feature>
<dbReference type="Gene3D" id="2.130.10.10">
    <property type="entry name" value="YVTN repeat-like/Quinoprotein amine dehydrogenase"/>
    <property type="match status" value="1"/>
</dbReference>
<dbReference type="GO" id="GO:0008430">
    <property type="term" value="F:selenium binding"/>
    <property type="evidence" value="ECO:0007669"/>
    <property type="project" value="InterPro"/>
</dbReference>
<dbReference type="GO" id="GO:0018549">
    <property type="term" value="F:methanethiol oxidase activity"/>
    <property type="evidence" value="ECO:0007669"/>
    <property type="project" value="UniProtKB-EC"/>
</dbReference>
<keyword evidence="8" id="KW-1185">Reference proteome</keyword>
<sequence>MSDPNGSCCAGPGYASPQDAIKAPREKVVYTICIYTGTGVEKPDYLATIDVDQNSPTYSQVIHRTEMPVIGDELHHMGWNACSSCNTDGSMERKYLIIPGVRTTNFYIVDTATDPRKPTLFKTIDGDEIKAKTNLSAPHTVHCLGADIIVSMLGDADGNGPGGFLHLDKDFNILGRWEKDLGEMKYNYDFWYQPRHNMMISTEWAAPNTFMPGFDLDDVARGKYGQHIHFWDFENRKVEQSIDLGPEGMIPLEARFHHNPDSTHGFVGAALASNIFHFHKDNGKIEVTKVIDVPTVDVEDFPVPMPSLITDILVSMDDKYLYFSNWLHGDLRQYDISDPANPKLTGQVWIGGSLGKAPEVNGKTVNGAPQMIQLSLDGKRMYVTTSLFSTWDNQFYPSMKDNGGLMLVVDCDTENGGMNIRDDFLVDFNDEPHGPSRAHETRYPGGDCSSDIWI</sequence>
<dbReference type="AlphaFoldDB" id="A0A1I2BBE5"/>
<dbReference type="EMBL" id="FOMW01000008">
    <property type="protein sequence ID" value="SFE52470.1"/>
    <property type="molecule type" value="Genomic_DNA"/>
</dbReference>
<name>A0A1I2BBE5_9RHOB</name>
<dbReference type="STRING" id="74348.SAMN04488523_10825"/>
<dbReference type="InterPro" id="IPR008826">
    <property type="entry name" value="Se-bd"/>
</dbReference>
<dbReference type="InterPro" id="IPR015943">
    <property type="entry name" value="WD40/YVTN_repeat-like_dom_sf"/>
</dbReference>
<dbReference type="Pfam" id="PF05694">
    <property type="entry name" value="SBP56"/>
    <property type="match status" value="1"/>
</dbReference>
<evidence type="ECO:0000313" key="7">
    <source>
        <dbReference type="EMBL" id="SFE52470.1"/>
    </source>
</evidence>
<dbReference type="SUPFAM" id="SSF75011">
    <property type="entry name" value="3-carboxy-cis,cis-mucoante lactonizing enzyme"/>
    <property type="match status" value="1"/>
</dbReference>
<dbReference type="Proteomes" id="UP000198977">
    <property type="component" value="Unassembled WGS sequence"/>
</dbReference>
<reference evidence="7 8" key="1">
    <citation type="submission" date="2016-10" db="EMBL/GenBank/DDBJ databases">
        <authorList>
            <person name="de Groot N.N."/>
        </authorList>
    </citation>
    <scope>NUCLEOTIDE SEQUENCE [LARGE SCALE GENOMIC DNA]</scope>
    <source>
        <strain evidence="7 8">DSM 11443</strain>
    </source>
</reference>
<comment type="pathway">
    <text evidence="1">Organosulfur degradation.</text>
</comment>
<evidence type="ECO:0000256" key="1">
    <source>
        <dbReference type="ARBA" id="ARBA00005177"/>
    </source>
</evidence>
<dbReference type="PANTHER" id="PTHR23300:SF0">
    <property type="entry name" value="METHANETHIOL OXIDASE"/>
    <property type="match status" value="1"/>
</dbReference>
<organism evidence="7 8">
    <name type="scientific">Sulfitobacter brevis</name>
    <dbReference type="NCBI Taxonomy" id="74348"/>
    <lineage>
        <taxon>Bacteria</taxon>
        <taxon>Pseudomonadati</taxon>
        <taxon>Pseudomonadota</taxon>
        <taxon>Alphaproteobacteria</taxon>
        <taxon>Rhodobacterales</taxon>
        <taxon>Roseobacteraceae</taxon>
        <taxon>Sulfitobacter</taxon>
    </lineage>
</organism>
<evidence type="ECO:0000256" key="4">
    <source>
        <dbReference type="ARBA" id="ARBA00015601"/>
    </source>
</evidence>
<dbReference type="OrthoDB" id="9768634at2"/>
<evidence type="ECO:0000256" key="5">
    <source>
        <dbReference type="ARBA" id="ARBA00047539"/>
    </source>
</evidence>
<evidence type="ECO:0000313" key="8">
    <source>
        <dbReference type="Proteomes" id="UP000198977"/>
    </source>
</evidence>
<comment type="catalytic activity">
    <reaction evidence="5">
        <text>methanethiol + O2 + H2O = hydrogen sulfide + formaldehyde + H2O2 + H(+)</text>
        <dbReference type="Rhea" id="RHEA:11812"/>
        <dbReference type="ChEBI" id="CHEBI:15377"/>
        <dbReference type="ChEBI" id="CHEBI:15378"/>
        <dbReference type="ChEBI" id="CHEBI:15379"/>
        <dbReference type="ChEBI" id="CHEBI:16007"/>
        <dbReference type="ChEBI" id="CHEBI:16240"/>
        <dbReference type="ChEBI" id="CHEBI:16842"/>
        <dbReference type="ChEBI" id="CHEBI:29919"/>
        <dbReference type="EC" id="1.8.3.4"/>
    </reaction>
</comment>
<accession>A0A1I2BBE5</accession>
<proteinExistence type="inferred from homology"/>
<evidence type="ECO:0000256" key="6">
    <source>
        <dbReference type="SAM" id="MobiDB-lite"/>
    </source>
</evidence>
<gene>
    <name evidence="7" type="ORF">SAMN04488523_10825</name>
</gene>
<comment type="similarity">
    <text evidence="2">Belongs to the selenium-binding protein family.</text>
</comment>
<evidence type="ECO:0000256" key="2">
    <source>
        <dbReference type="ARBA" id="ARBA00005606"/>
    </source>
</evidence>
<evidence type="ECO:0000256" key="3">
    <source>
        <dbReference type="ARBA" id="ARBA00012510"/>
    </source>
</evidence>
<dbReference type="PANTHER" id="PTHR23300">
    <property type="entry name" value="METHANETHIOL OXIDASE"/>
    <property type="match status" value="1"/>
</dbReference>
<dbReference type="EC" id="1.8.3.4" evidence="3"/>
<dbReference type="RefSeq" id="WP_093924074.1">
    <property type="nucleotide sequence ID" value="NZ_FOMW01000008.1"/>
</dbReference>
<protein>
    <recommendedName>
        <fullName evidence="4">Methanethiol oxidase</fullName>
        <ecNumber evidence="3">1.8.3.4</ecNumber>
    </recommendedName>
</protein>